<accession>A0A1I1XJ50</accession>
<dbReference type="OrthoDB" id="6725579at2"/>
<dbReference type="Proteomes" id="UP000199517">
    <property type="component" value="Unassembled WGS sequence"/>
</dbReference>
<keyword evidence="2" id="KW-1185">Reference proteome</keyword>
<dbReference type="EMBL" id="FOMQ01000013">
    <property type="protein sequence ID" value="SFE07387.1"/>
    <property type="molecule type" value="Genomic_DNA"/>
</dbReference>
<dbReference type="AlphaFoldDB" id="A0A1I1XJ50"/>
<dbReference type="RefSeq" id="WP_092955331.1">
    <property type="nucleotide sequence ID" value="NZ_FOMQ01000013.1"/>
</dbReference>
<gene>
    <name evidence="1" type="ORF">SAMN04489710_113101</name>
</gene>
<organism evidence="1 2">
    <name type="scientific">Paracidovorax konjaci</name>
    <dbReference type="NCBI Taxonomy" id="32040"/>
    <lineage>
        <taxon>Bacteria</taxon>
        <taxon>Pseudomonadati</taxon>
        <taxon>Pseudomonadota</taxon>
        <taxon>Betaproteobacteria</taxon>
        <taxon>Burkholderiales</taxon>
        <taxon>Comamonadaceae</taxon>
        <taxon>Paracidovorax</taxon>
    </lineage>
</organism>
<protein>
    <submittedName>
        <fullName evidence="1">Uncharacterized protein</fullName>
    </submittedName>
</protein>
<name>A0A1I1XJ50_9BURK</name>
<dbReference type="STRING" id="32040.SAMN04489710_113101"/>
<sequence length="671" mass="74987">MTQHTPVLNFVPRAELDAAGNLRAFIALCRESDVLDARAQFEQTSWDIGHLKGHNKLHRAIFSTLESSKPRSKSEAQVGLPKPFVDFAKATIVYMHDMRPVESQAPRVAALRCLEATLRQLNKGSRPTAVDPTVLDTAVELAYAQTTVAVAYRTAGQIEAIAKLMNDKGFIGLRQTWNHGRKKPDETSSRISPEALKARQEKLPSRATLEALADIYCRAVKVPDVLVSSNTALMLCAPERINEVLRLRRNCFVEGDGEFKGKLGVRWSGSKGFENTTKWIPTAMGPVAREAIENLLRVSAPANELARWYSENPSALYLHEGAEHLRKETELSLENIALILWDDVTAIRSAWAWATETHELTRSSPGRYFFADVERAVLSMLPATFPFMPGDPDLRCKDAVAVLRVNEMNSTKRPFLCMFTTVDYQSITKCFSTRKGKQPSIFERFGWTEADGTPISLKSHALRHYLNMLAQTGGLSSAEIALFSGRKDQTQNRAYDHMSSVEVQAPVAEALKAGFTSELEPVNGERRLISRDEFVGLGIRTGHTTKYGWCEHDFASEPCSMSRDCVNCQEHECVKGDSHKEANLRTLKTQTEYFLRNAQKALTAEEFGADTWVAHHTKTLERVNALLAIFEDPNISAGAKVRLDVHNAPLITQDNVRPIQFVRRSRHKALA</sequence>
<evidence type="ECO:0000313" key="1">
    <source>
        <dbReference type="EMBL" id="SFE07387.1"/>
    </source>
</evidence>
<reference evidence="2" key="1">
    <citation type="submission" date="2016-10" db="EMBL/GenBank/DDBJ databases">
        <authorList>
            <person name="Varghese N."/>
            <person name="Submissions S."/>
        </authorList>
    </citation>
    <scope>NUCLEOTIDE SEQUENCE [LARGE SCALE GENOMIC DNA]</scope>
    <source>
        <strain evidence="2">DSM 7481</strain>
    </source>
</reference>
<proteinExistence type="predicted"/>
<evidence type="ECO:0000313" key="2">
    <source>
        <dbReference type="Proteomes" id="UP000199517"/>
    </source>
</evidence>